<dbReference type="SUPFAM" id="SSF50037">
    <property type="entry name" value="C-terminal domain of transcriptional repressors"/>
    <property type="match status" value="1"/>
</dbReference>
<dbReference type="RefSeq" id="WP_163226920.1">
    <property type="nucleotide sequence ID" value="NZ_VYSG01000001.1"/>
</dbReference>
<evidence type="ECO:0000256" key="2">
    <source>
        <dbReference type="SAM" id="MobiDB-lite"/>
    </source>
</evidence>
<comment type="caution">
    <text evidence="4">The sequence shown here is derived from an EMBL/GenBank/DDBJ whole genome shotgun (WGS) entry which is preliminary data.</text>
</comment>
<evidence type="ECO:0000313" key="4">
    <source>
        <dbReference type="EMBL" id="NEG69337.1"/>
    </source>
</evidence>
<accession>A0A6I5MYI7</accession>
<feature type="domain" description="Ferrous iron transporter FeoA-like" evidence="3">
    <location>
        <begin position="13"/>
        <end position="84"/>
    </location>
</feature>
<organism evidence="4 5">
    <name type="scientific">Bifidobacterium choloepi</name>
    <dbReference type="NCBI Taxonomy" id="2614131"/>
    <lineage>
        <taxon>Bacteria</taxon>
        <taxon>Bacillati</taxon>
        <taxon>Actinomycetota</taxon>
        <taxon>Actinomycetes</taxon>
        <taxon>Bifidobacteriales</taxon>
        <taxon>Bifidobacteriaceae</taxon>
        <taxon>Bifidobacterium</taxon>
    </lineage>
</organism>
<dbReference type="GO" id="GO:0046914">
    <property type="term" value="F:transition metal ion binding"/>
    <property type="evidence" value="ECO:0007669"/>
    <property type="project" value="InterPro"/>
</dbReference>
<feature type="region of interest" description="Disordered" evidence="2">
    <location>
        <begin position="91"/>
        <end position="151"/>
    </location>
</feature>
<dbReference type="InterPro" id="IPR038157">
    <property type="entry name" value="FeoA_core_dom"/>
</dbReference>
<protein>
    <submittedName>
        <fullName evidence="4">Ferrous iron transport protein A</fullName>
    </submittedName>
</protein>
<keyword evidence="1" id="KW-0408">Iron</keyword>
<evidence type="ECO:0000259" key="3">
    <source>
        <dbReference type="SMART" id="SM00899"/>
    </source>
</evidence>
<evidence type="ECO:0000313" key="5">
    <source>
        <dbReference type="Proteomes" id="UP000469292"/>
    </source>
</evidence>
<feature type="compositionally biased region" description="Basic and acidic residues" evidence="2">
    <location>
        <begin position="103"/>
        <end position="135"/>
    </location>
</feature>
<dbReference type="Proteomes" id="UP000469292">
    <property type="component" value="Unassembled WGS sequence"/>
</dbReference>
<dbReference type="AlphaFoldDB" id="A0A6I5MYI7"/>
<reference evidence="4 5" key="1">
    <citation type="submission" date="2019-09" db="EMBL/GenBank/DDBJ databases">
        <title>Phylogenetic characterization of a novel taxon of the genus Bifidobacterium: Bifidobacterium choloepi sp. nov.</title>
        <authorList>
            <person name="Modesto M."/>
            <person name="Satti M."/>
        </authorList>
    </citation>
    <scope>NUCLEOTIDE SEQUENCE [LARGE SCALE GENOMIC DNA]</scope>
    <source>
        <strain evidence="4 5">BRDM6</strain>
    </source>
</reference>
<name>A0A6I5MYI7_9BIFI</name>
<dbReference type="InterPro" id="IPR008988">
    <property type="entry name" value="Transcriptional_repressor_C"/>
</dbReference>
<dbReference type="Gene3D" id="2.30.30.90">
    <property type="match status" value="1"/>
</dbReference>
<proteinExistence type="predicted"/>
<evidence type="ECO:0000256" key="1">
    <source>
        <dbReference type="ARBA" id="ARBA00023004"/>
    </source>
</evidence>
<dbReference type="InterPro" id="IPR007167">
    <property type="entry name" value="Fe-transptr_FeoA-like"/>
</dbReference>
<keyword evidence="5" id="KW-1185">Reference proteome</keyword>
<sequence length="151" mass="16237">MLVQSPTQSPARLTVRTAPLGVDVVIESIGLDERHRFRMLELGLRSGTVVRVIQKANFGGRVVAKGYERIAIDGKTAAAIGVAVAHDAHAGTASPADDIYVDPGHRHSSPADRETAADWKVEEERKAEEDRKAEPAGDDDESITAATNEEK</sequence>
<dbReference type="EMBL" id="VYSG01000001">
    <property type="protein sequence ID" value="NEG69337.1"/>
    <property type="molecule type" value="Genomic_DNA"/>
</dbReference>
<gene>
    <name evidence="4" type="ORF">F6S87_01590</name>
</gene>
<dbReference type="SMART" id="SM00899">
    <property type="entry name" value="FeoA"/>
    <property type="match status" value="1"/>
</dbReference>
<dbReference type="Pfam" id="PF04023">
    <property type="entry name" value="FeoA"/>
    <property type="match status" value="1"/>
</dbReference>